<dbReference type="InterPro" id="IPR036388">
    <property type="entry name" value="WH-like_DNA-bd_sf"/>
</dbReference>
<dbReference type="InterPro" id="IPR003593">
    <property type="entry name" value="AAA+_ATPase"/>
</dbReference>
<evidence type="ECO:0000256" key="3">
    <source>
        <dbReference type="ARBA" id="ARBA00022829"/>
    </source>
</evidence>
<dbReference type="Pfam" id="PF09397">
    <property type="entry name" value="FtsK_gamma"/>
    <property type="match status" value="1"/>
</dbReference>
<dbReference type="InterPro" id="IPR050206">
    <property type="entry name" value="FtsK/SpoIIIE/SftA"/>
</dbReference>
<dbReference type="Pfam" id="PF01580">
    <property type="entry name" value="FtsK_SpoIIIE"/>
    <property type="match status" value="1"/>
</dbReference>
<dbReference type="Pfam" id="PF17854">
    <property type="entry name" value="FtsK_alpha"/>
    <property type="match status" value="1"/>
</dbReference>
<accession>A0A1S2KTU6</accession>
<dbReference type="SUPFAM" id="SSF46785">
    <property type="entry name" value="Winged helix' DNA-binding domain"/>
    <property type="match status" value="1"/>
</dbReference>
<evidence type="ECO:0000313" key="8">
    <source>
        <dbReference type="EMBL" id="OIJ03540.1"/>
    </source>
</evidence>
<dbReference type="RefSeq" id="WP_071319605.1">
    <property type="nucleotide sequence ID" value="NZ_CP063356.2"/>
</dbReference>
<evidence type="ECO:0000259" key="7">
    <source>
        <dbReference type="PROSITE" id="PS50901"/>
    </source>
</evidence>
<dbReference type="InterPro" id="IPR036390">
    <property type="entry name" value="WH_DNA-bd_sf"/>
</dbReference>
<dbReference type="InterPro" id="IPR041027">
    <property type="entry name" value="FtsK_alpha"/>
</dbReference>
<dbReference type="Gene3D" id="3.30.980.40">
    <property type="match status" value="1"/>
</dbReference>
<dbReference type="EMBL" id="CP063356">
    <property type="protein sequence ID" value="QOY33841.1"/>
    <property type="molecule type" value="Genomic_DNA"/>
</dbReference>
<gene>
    <name evidence="9" type="ORF">AWH56_013885</name>
    <name evidence="8" type="ORF">AWH56_24880</name>
</gene>
<feature type="binding site" evidence="6">
    <location>
        <begin position="546"/>
        <end position="553"/>
    </location>
    <ligand>
        <name>ATP</name>
        <dbReference type="ChEBI" id="CHEBI:30616"/>
    </ligand>
</feature>
<dbReference type="Proteomes" id="UP000180175">
    <property type="component" value="Chromosome"/>
</dbReference>
<dbReference type="Gene3D" id="1.10.10.10">
    <property type="entry name" value="Winged helix-like DNA-binding domain superfamily/Winged helix DNA-binding domain"/>
    <property type="match status" value="1"/>
</dbReference>
<dbReference type="OrthoDB" id="9807790at2"/>
<keyword evidence="5" id="KW-0238">DNA-binding</keyword>
<reference evidence="9 10" key="3">
    <citation type="journal article" date="2019" name="Int. J. Syst. Evol. Microbiol.">
        <title>Anaerobacillus isosaccharinicus sp. nov., an alkaliphilic bacterium which degrades isosaccharinic acid.</title>
        <authorList>
            <person name="Bassil N.M."/>
            <person name="Lloyd J.R."/>
        </authorList>
    </citation>
    <scope>NUCLEOTIDE SEQUENCE [LARGE SCALE GENOMIC DNA]</scope>
    <source>
        <strain evidence="9 10">NB2006</strain>
    </source>
</reference>
<name>A0A1S2KTU6_9BACI</name>
<dbReference type="SMART" id="SM00843">
    <property type="entry name" value="Ftsk_gamma"/>
    <property type="match status" value="1"/>
</dbReference>
<organism evidence="8 10">
    <name type="scientific">Anaerobacillus isosaccharinicus</name>
    <dbReference type="NCBI Taxonomy" id="1532552"/>
    <lineage>
        <taxon>Bacteria</taxon>
        <taxon>Bacillati</taxon>
        <taxon>Bacillota</taxon>
        <taxon>Bacilli</taxon>
        <taxon>Bacillales</taxon>
        <taxon>Bacillaceae</taxon>
        <taxon>Anaerobacillus</taxon>
    </lineage>
</organism>
<dbReference type="InterPro" id="IPR002543">
    <property type="entry name" value="FtsK_dom"/>
</dbReference>
<dbReference type="GO" id="GO:0007059">
    <property type="term" value="P:chromosome segregation"/>
    <property type="evidence" value="ECO:0007669"/>
    <property type="project" value="UniProtKB-KW"/>
</dbReference>
<dbReference type="InterPro" id="IPR027417">
    <property type="entry name" value="P-loop_NTPase"/>
</dbReference>
<proteinExistence type="inferred from homology"/>
<evidence type="ECO:0000256" key="1">
    <source>
        <dbReference type="ARBA" id="ARBA00006474"/>
    </source>
</evidence>
<evidence type="ECO:0000256" key="2">
    <source>
        <dbReference type="ARBA" id="ARBA00022741"/>
    </source>
</evidence>
<dbReference type="EMBL" id="LQXD01000211">
    <property type="protein sequence ID" value="OIJ03540.1"/>
    <property type="molecule type" value="Genomic_DNA"/>
</dbReference>
<keyword evidence="4 6" id="KW-0067">ATP-binding</keyword>
<dbReference type="GO" id="GO:0005524">
    <property type="term" value="F:ATP binding"/>
    <property type="evidence" value="ECO:0007669"/>
    <property type="project" value="UniProtKB-UniRule"/>
</dbReference>
<dbReference type="Gene3D" id="3.40.50.300">
    <property type="entry name" value="P-loop containing nucleotide triphosphate hydrolases"/>
    <property type="match status" value="1"/>
</dbReference>
<reference evidence="9 10" key="2">
    <citation type="journal article" date="2017" name="Genome Announc.">
        <title>Draft Genome Sequences of Four Alkaliphilic Bacteria Belonging to the Anaerobacillus Genus.</title>
        <authorList>
            <person name="Bassil N.M."/>
            <person name="Lloyd J.R."/>
        </authorList>
    </citation>
    <scope>NUCLEOTIDE SEQUENCE [LARGE SCALE GENOMIC DNA]</scope>
    <source>
        <strain evidence="9 10">NB2006</strain>
    </source>
</reference>
<reference evidence="8 10" key="1">
    <citation type="submission" date="2016-10" db="EMBL/GenBank/DDBJ databases">
        <title>Draft genome sequences of four alkaliphilic bacteria belonging to the Anaerobacillus genus.</title>
        <authorList>
            <person name="Bassil N.M."/>
            <person name="Lloyd J.R."/>
        </authorList>
    </citation>
    <scope>NUCLEOTIDE SEQUENCE [LARGE SCALE GENOMIC DNA]</scope>
    <source>
        <strain evidence="8 10">NB2006</strain>
    </source>
</reference>
<dbReference type="SUPFAM" id="SSF52540">
    <property type="entry name" value="P-loop containing nucleoside triphosphate hydrolases"/>
    <property type="match status" value="1"/>
</dbReference>
<protein>
    <submittedName>
        <fullName evidence="9">DNA translocase FtsK</fullName>
    </submittedName>
</protein>
<dbReference type="AlphaFoldDB" id="A0A1S2KTU6"/>
<evidence type="ECO:0000313" key="10">
    <source>
        <dbReference type="Proteomes" id="UP000180175"/>
    </source>
</evidence>
<dbReference type="InterPro" id="IPR018541">
    <property type="entry name" value="Ftsk_gamma"/>
</dbReference>
<keyword evidence="10" id="KW-1185">Reference proteome</keyword>
<reference evidence="9" key="4">
    <citation type="submission" date="2020-10" db="EMBL/GenBank/DDBJ databases">
        <authorList>
            <person name="Bassil N.M."/>
            <person name="Lloyd J.R."/>
        </authorList>
    </citation>
    <scope>NUCLEOTIDE SEQUENCE</scope>
    <source>
        <strain evidence="9">NB2006</strain>
    </source>
</reference>
<comment type="similarity">
    <text evidence="1">Belongs to the FtsK/SpoIIIE/SftA family.</text>
</comment>
<dbReference type="KEGG" id="aia:AWH56_013885"/>
<evidence type="ECO:0000256" key="5">
    <source>
        <dbReference type="ARBA" id="ARBA00023125"/>
    </source>
</evidence>
<dbReference type="PANTHER" id="PTHR22683:SF42">
    <property type="entry name" value="DNA TRANSLOCASE SFTA"/>
    <property type="match status" value="1"/>
</dbReference>
<dbReference type="SMART" id="SM00382">
    <property type="entry name" value="AAA"/>
    <property type="match status" value="1"/>
</dbReference>
<dbReference type="PANTHER" id="PTHR22683">
    <property type="entry name" value="SPORULATION PROTEIN RELATED"/>
    <property type="match status" value="1"/>
</dbReference>
<evidence type="ECO:0000313" key="9">
    <source>
        <dbReference type="EMBL" id="QOY33841.1"/>
    </source>
</evidence>
<dbReference type="CDD" id="cd01127">
    <property type="entry name" value="TrwB_TraG_TraD_VirD4"/>
    <property type="match status" value="1"/>
</dbReference>
<feature type="domain" description="FtsK" evidence="7">
    <location>
        <begin position="529"/>
        <end position="721"/>
    </location>
</feature>
<evidence type="ECO:0000256" key="4">
    <source>
        <dbReference type="ARBA" id="ARBA00022840"/>
    </source>
</evidence>
<dbReference type="GO" id="GO:0003677">
    <property type="term" value="F:DNA binding"/>
    <property type="evidence" value="ECO:0007669"/>
    <property type="project" value="UniProtKB-KW"/>
</dbReference>
<evidence type="ECO:0000256" key="6">
    <source>
        <dbReference type="PROSITE-ProRule" id="PRU00289"/>
    </source>
</evidence>
<sequence>MLKKLKIAYNKVHSFLFGQENEHIHTRQERKQYYGRIHMESEAQARMIHQYPKEGKFRFPLIADENEKLTKYEKEPNQQVDQHISKRKNTTKQPIRQAVTNQPIIKKNVQQKEKLNLETAPKVAISERKKFQGVNFKARKIPSPIYAFGKPPEINQLSNLDSSDEVIEMNMVEQDHSQISIVDNSRNFKPEAVIEEETYIDKEEPGIVVVEELEEKTKTETETENDVTKTMVEAIEEDAEDGIDVFDTVEPIDEENELETDVVETVVEEVDEAHFINGVHIAENLVVSEELDFAYEGNEEIEERVGQTFNLHEEVAATTRQEEVVVFENDHKINEKAKQLEQFTPPLNTIKNEAKTVEEETSRKTVVPFNVLMLHKDRLAQKKNEVNTPQKKAYQFPTLQLLNIPPRQPDNSNQWLEAKREILELTLANFNVQAKVVGVTKGPSVTRFEIQPEPGVKVSKITGLTDDIKLSLAARDIRIEAPIPGKNAIGIEVPNDVSDPVVIREILRSGEFQNNPSKLTVAMGLDIEGKPIITDIQKMPHGLIAGATGSGKSVCINSILISIMFKATPDEVKLMLVDPKMVELAPYNDIPHLVTPVITDAKQATIALKWAVEEMERRYELFVQNGVRDIKRYNDVMKKDDDPIPAMPYIVIVIDELADLMMVSPQDVEEAICRIAQKARACGIHLLLATQRPSVDVITGLIKANIPTRIAFSVSSQADSRTIIDSGGAERLLGKGDMLLFENGASKPVRVQGNFVSDEEIDRVIALVKEQRKPNYLFDKETLVKTYEAASDQEDDLFEEACYYVLEQGGASSSSLQRRFRIGFNRAARLIDMMEARGIISEAMGSKPRNVLISEEELSDRM</sequence>
<dbReference type="PROSITE" id="PS50901">
    <property type="entry name" value="FTSK"/>
    <property type="match status" value="1"/>
</dbReference>
<keyword evidence="3" id="KW-0159">Chromosome partition</keyword>
<keyword evidence="2 6" id="KW-0547">Nucleotide-binding</keyword>